<protein>
    <recommendedName>
        <fullName evidence="6">Trehalose 6-phosphate phosphatase</fullName>
        <ecNumber evidence="6">3.1.3.12</ecNumber>
    </recommendedName>
</protein>
<organism evidence="8 9">
    <name type="scientific">Mycolicibacter kumamotonensis</name>
    <dbReference type="NCBI Taxonomy" id="354243"/>
    <lineage>
        <taxon>Bacteria</taxon>
        <taxon>Bacillati</taxon>
        <taxon>Actinomycetota</taxon>
        <taxon>Actinomycetes</taxon>
        <taxon>Mycobacteriales</taxon>
        <taxon>Mycobacteriaceae</taxon>
        <taxon>Mycolicibacter</taxon>
    </lineage>
</organism>
<accession>A0A1B8SK77</accession>
<evidence type="ECO:0000256" key="5">
    <source>
        <dbReference type="ARBA" id="ARBA00024179"/>
    </source>
</evidence>
<comment type="similarity">
    <text evidence="3 6">Belongs to the trehalose phosphatase family.</text>
</comment>
<dbReference type="InterPro" id="IPR044651">
    <property type="entry name" value="OTSB-like"/>
</dbReference>
<dbReference type="AlphaFoldDB" id="A0A1B8SK77"/>
<evidence type="ECO:0000256" key="1">
    <source>
        <dbReference type="ARBA" id="ARBA00000500"/>
    </source>
</evidence>
<comment type="function">
    <text evidence="5 6">Removes the phosphate from trehalose 6-phosphate to produce free trehalose.</text>
</comment>
<dbReference type="InterPro" id="IPR006379">
    <property type="entry name" value="HAD-SF_hydro_IIB"/>
</dbReference>
<evidence type="ECO:0000313" key="7">
    <source>
        <dbReference type="EMBL" id="NDJ91267.1"/>
    </source>
</evidence>
<dbReference type="NCBIfam" id="TIGR01484">
    <property type="entry name" value="HAD-SF-IIB"/>
    <property type="match status" value="1"/>
</dbReference>
<name>A0A1B8SK77_9MYCO</name>
<dbReference type="RefSeq" id="WP_065287283.1">
    <property type="nucleotide sequence ID" value="NZ_JAACYR010000084.1"/>
</dbReference>
<dbReference type="GO" id="GO:0046872">
    <property type="term" value="F:metal ion binding"/>
    <property type="evidence" value="ECO:0007669"/>
    <property type="project" value="UniProtKB-KW"/>
</dbReference>
<comment type="pathway">
    <text evidence="2 6">Glycan biosynthesis; trehalose biosynthesis.</text>
</comment>
<sequence>MPITIDPRRHDAVLFRLDAGDGTAALTERLQQAGVRAQSVASGAELVSAAARLGVRPGRCVVLTDSEPDLTTARSAGFALVIGLGCEGGDATVADPGQIAVRTGDRPMSALPDAMTAPELREVTRPAVFFDFDGTLSDIVDDPEAARPVAGAVDALAALAARCPVAVLSGRDLADVRARLDLAGIWYAGSHGFELIGPDGAHHQNDAAAEAVPVLAGAAASLREQLDSIQGVVVEHKRFAVAVHYRNAARDRVGEALAAVRDAGRRLGLRVTTGREVIELRPEIDWDKGRTLHWILDRLPEGEPVTPLFLGDDITDEDAFDAVAELAGAGIVVRHTDDGDRATAARFALDSPDRAAEFTARLAERLPG</sequence>
<dbReference type="UniPathway" id="UPA00299"/>
<evidence type="ECO:0000256" key="4">
    <source>
        <dbReference type="ARBA" id="ARBA00022801"/>
    </source>
</evidence>
<dbReference type="Proteomes" id="UP000466523">
    <property type="component" value="Unassembled WGS sequence"/>
</dbReference>
<dbReference type="Pfam" id="PF02358">
    <property type="entry name" value="Trehalose_PPase"/>
    <property type="match status" value="1"/>
</dbReference>
<dbReference type="Proteomes" id="UP000092668">
    <property type="component" value="Unassembled WGS sequence"/>
</dbReference>
<comment type="cofactor">
    <cofactor evidence="6">
        <name>Mg(2+)</name>
        <dbReference type="ChEBI" id="CHEBI:18420"/>
    </cofactor>
</comment>
<evidence type="ECO:0000313" key="9">
    <source>
        <dbReference type="Proteomes" id="UP000092668"/>
    </source>
</evidence>
<dbReference type="EMBL" id="LFOE01000003">
    <property type="protein sequence ID" value="OBY33123.1"/>
    <property type="molecule type" value="Genomic_DNA"/>
</dbReference>
<keyword evidence="4 6" id="KW-0378">Hydrolase</keyword>
<dbReference type="GO" id="GO:0005992">
    <property type="term" value="P:trehalose biosynthetic process"/>
    <property type="evidence" value="ECO:0007669"/>
    <property type="project" value="UniProtKB-UniPathway"/>
</dbReference>
<reference evidence="8 9" key="1">
    <citation type="submission" date="2015-06" db="EMBL/GenBank/DDBJ databases">
        <title>Genome sequence of Mycobacterium kumamotonense strain Roo.</title>
        <authorList>
            <person name="Greninger A.L."/>
            <person name="Cunningham G."/>
            <person name="Miller S."/>
        </authorList>
    </citation>
    <scope>NUCLEOTIDE SEQUENCE [LARGE SCALE GENOMIC DNA]</scope>
    <source>
        <strain evidence="8 9">Roo</strain>
    </source>
</reference>
<proteinExistence type="inferred from homology"/>
<dbReference type="SUPFAM" id="SSF56784">
    <property type="entry name" value="HAD-like"/>
    <property type="match status" value="2"/>
</dbReference>
<dbReference type="STRING" id="354243.BST28_04990"/>
<evidence type="ECO:0000313" key="10">
    <source>
        <dbReference type="Proteomes" id="UP000466523"/>
    </source>
</evidence>
<dbReference type="InterPro" id="IPR003337">
    <property type="entry name" value="Trehalose_PPase"/>
</dbReference>
<dbReference type="Gene3D" id="3.40.50.1000">
    <property type="entry name" value="HAD superfamily/HAD-like"/>
    <property type="match status" value="2"/>
</dbReference>
<dbReference type="PANTHER" id="PTHR43768:SF3">
    <property type="entry name" value="TREHALOSE 6-PHOSPHATE PHOSPHATASE"/>
    <property type="match status" value="1"/>
</dbReference>
<dbReference type="PANTHER" id="PTHR43768">
    <property type="entry name" value="TREHALOSE 6-PHOSPHATE PHOSPHATASE"/>
    <property type="match status" value="1"/>
</dbReference>
<dbReference type="NCBIfam" id="TIGR00685">
    <property type="entry name" value="T6PP"/>
    <property type="match status" value="1"/>
</dbReference>
<dbReference type="GO" id="GO:0004805">
    <property type="term" value="F:trehalose-phosphatase activity"/>
    <property type="evidence" value="ECO:0007669"/>
    <property type="project" value="UniProtKB-EC"/>
</dbReference>
<keyword evidence="9" id="KW-1185">Reference proteome</keyword>
<dbReference type="InterPro" id="IPR023214">
    <property type="entry name" value="HAD_sf"/>
</dbReference>
<keyword evidence="6" id="KW-0479">Metal-binding</keyword>
<comment type="caution">
    <text evidence="8">The sequence shown here is derived from an EMBL/GenBank/DDBJ whole genome shotgun (WGS) entry which is preliminary data.</text>
</comment>
<dbReference type="PATRIC" id="fig|354243.3.peg.997"/>
<dbReference type="Gene3D" id="3.30.70.1020">
    <property type="entry name" value="Trehalose-6-phosphate phosphatase related protein, domain 2"/>
    <property type="match status" value="1"/>
</dbReference>
<gene>
    <name evidence="7" type="primary">otsB</name>
    <name evidence="8" type="ORF">ACT18_04720</name>
    <name evidence="7" type="ORF">GWR20_19310</name>
</gene>
<dbReference type="FunFam" id="3.30.70.1020:FF:000007">
    <property type="entry name" value="Trehalose 6-phosphate phosphatase"/>
    <property type="match status" value="1"/>
</dbReference>
<evidence type="ECO:0000313" key="8">
    <source>
        <dbReference type="EMBL" id="OBY33123.1"/>
    </source>
</evidence>
<evidence type="ECO:0000256" key="3">
    <source>
        <dbReference type="ARBA" id="ARBA00008770"/>
    </source>
</evidence>
<evidence type="ECO:0000256" key="2">
    <source>
        <dbReference type="ARBA" id="ARBA00005199"/>
    </source>
</evidence>
<dbReference type="EC" id="3.1.3.12" evidence="6"/>
<reference evidence="7 10" key="2">
    <citation type="submission" date="2020-01" db="EMBL/GenBank/DDBJ databases">
        <authorList>
            <person name="Sanchez-Estrada R."/>
            <person name="Gonzalez-Y-Merchand J.A."/>
            <person name="Rivera-Gutierrez S."/>
        </authorList>
    </citation>
    <scope>NUCLEOTIDE SEQUENCE [LARGE SCALE GENOMIC DNA]</scope>
    <source>
        <strain evidence="7 10">CST 7247</strain>
    </source>
</reference>
<dbReference type="OrthoDB" id="9816160at2"/>
<keyword evidence="6" id="KW-0460">Magnesium</keyword>
<evidence type="ECO:0000256" key="6">
    <source>
        <dbReference type="RuleBase" id="RU361117"/>
    </source>
</evidence>
<dbReference type="EMBL" id="JAACYR010000084">
    <property type="protein sequence ID" value="NDJ91267.1"/>
    <property type="molecule type" value="Genomic_DNA"/>
</dbReference>
<comment type="catalytic activity">
    <reaction evidence="1 6">
        <text>alpha,alpha-trehalose 6-phosphate + H2O = alpha,alpha-trehalose + phosphate</text>
        <dbReference type="Rhea" id="RHEA:23420"/>
        <dbReference type="ChEBI" id="CHEBI:15377"/>
        <dbReference type="ChEBI" id="CHEBI:16551"/>
        <dbReference type="ChEBI" id="CHEBI:43474"/>
        <dbReference type="ChEBI" id="CHEBI:58429"/>
        <dbReference type="EC" id="3.1.3.12"/>
    </reaction>
</comment>
<dbReference type="CDD" id="cd01627">
    <property type="entry name" value="HAD_TPP"/>
    <property type="match status" value="1"/>
</dbReference>
<dbReference type="InterPro" id="IPR036412">
    <property type="entry name" value="HAD-like_sf"/>
</dbReference>